<proteinExistence type="inferred from homology"/>
<dbReference type="PANTHER" id="PTHR38465">
    <property type="entry name" value="HTH-TYPE TRANSCRIPTIONAL REGULATOR MJ1563-RELATED"/>
    <property type="match status" value="1"/>
</dbReference>
<dbReference type="Pfam" id="PF12802">
    <property type="entry name" value="MarR_2"/>
    <property type="match status" value="1"/>
</dbReference>
<dbReference type="Proteomes" id="UP000661077">
    <property type="component" value="Unassembled WGS sequence"/>
</dbReference>
<gene>
    <name evidence="6" type="ORF">JM946_06175</name>
</gene>
<protein>
    <recommendedName>
        <fullName evidence="4">HTH-type transcriptional regulator</fullName>
    </recommendedName>
</protein>
<keyword evidence="2 4" id="KW-0238">DNA-binding</keyword>
<dbReference type="EMBL" id="JAEVLS010000001">
    <property type="protein sequence ID" value="MBM0104323.1"/>
    <property type="molecule type" value="Genomic_DNA"/>
</dbReference>
<evidence type="ECO:0000313" key="7">
    <source>
        <dbReference type="Proteomes" id="UP000661077"/>
    </source>
</evidence>
<name>A0ABS1WTL5_9GAMM</name>
<dbReference type="Gene3D" id="1.10.10.10">
    <property type="entry name" value="Winged helix-like DNA-binding domain superfamily/Winged helix DNA-binding domain"/>
    <property type="match status" value="1"/>
</dbReference>
<evidence type="ECO:0000256" key="4">
    <source>
        <dbReference type="PIRNR" id="PIRNR006707"/>
    </source>
</evidence>
<dbReference type="InterPro" id="IPR000835">
    <property type="entry name" value="HTH_MarR-typ"/>
</dbReference>
<evidence type="ECO:0000313" key="6">
    <source>
        <dbReference type="EMBL" id="MBM0104323.1"/>
    </source>
</evidence>
<evidence type="ECO:0000256" key="1">
    <source>
        <dbReference type="ARBA" id="ARBA00023015"/>
    </source>
</evidence>
<sequence>MKLTPTMHRCVLHWGEMASRWGVSRSVAQIHALLFMAPSPLTADEIAATLNIARSNVSVSIKELQAWDLVGVTHQLGDRRDYFQARKDIWEVLTMIMDGRKKREIDPTVQMLRECSADAKKDHDTPEQVKQRISDMLEFLEEVSGWYDQIRAMPRPTLLKLMRMGTKVAKVVT</sequence>
<evidence type="ECO:0000256" key="2">
    <source>
        <dbReference type="ARBA" id="ARBA00023125"/>
    </source>
</evidence>
<keyword evidence="1 4" id="KW-0805">Transcription regulation</keyword>
<evidence type="ECO:0000256" key="3">
    <source>
        <dbReference type="ARBA" id="ARBA00023163"/>
    </source>
</evidence>
<comment type="similarity">
    <text evidence="4">Belongs to the GbsR family.</text>
</comment>
<dbReference type="PANTHER" id="PTHR38465:SF1">
    <property type="entry name" value="HTH-TYPE TRANSCRIPTIONAL REGULATOR MJ1563-RELATED"/>
    <property type="match status" value="1"/>
</dbReference>
<reference evidence="6 7" key="1">
    <citation type="journal article" date="2021" name="Int. J. Syst. Evol. Microbiol.">
        <title>Steroidobacter gossypii sp. nov., isolated from soil of cotton cropping field.</title>
        <authorList>
            <person name="Huang R."/>
            <person name="Yang S."/>
            <person name="Zhen C."/>
            <person name="Liu W."/>
        </authorList>
    </citation>
    <scope>NUCLEOTIDE SEQUENCE [LARGE SCALE GENOMIC DNA]</scope>
    <source>
        <strain evidence="6 7">S1-65</strain>
    </source>
</reference>
<dbReference type="RefSeq" id="WP_203166278.1">
    <property type="nucleotide sequence ID" value="NZ_JAEVLS010000001.1"/>
</dbReference>
<dbReference type="InterPro" id="IPR036388">
    <property type="entry name" value="WH-like_DNA-bd_sf"/>
</dbReference>
<feature type="domain" description="HTH marR-type" evidence="5">
    <location>
        <begin position="22"/>
        <end position="80"/>
    </location>
</feature>
<keyword evidence="7" id="KW-1185">Reference proteome</keyword>
<dbReference type="InterPro" id="IPR026282">
    <property type="entry name" value="MJ1563"/>
</dbReference>
<dbReference type="PIRSF" id="PIRSF006707">
    <property type="entry name" value="MJ1563"/>
    <property type="match status" value="1"/>
</dbReference>
<comment type="caution">
    <text evidence="6">The sequence shown here is derived from an EMBL/GenBank/DDBJ whole genome shotgun (WGS) entry which is preliminary data.</text>
</comment>
<organism evidence="6 7">
    <name type="scientific">Steroidobacter gossypii</name>
    <dbReference type="NCBI Taxonomy" id="2805490"/>
    <lineage>
        <taxon>Bacteria</taxon>
        <taxon>Pseudomonadati</taxon>
        <taxon>Pseudomonadota</taxon>
        <taxon>Gammaproteobacteria</taxon>
        <taxon>Steroidobacterales</taxon>
        <taxon>Steroidobacteraceae</taxon>
        <taxon>Steroidobacter</taxon>
    </lineage>
</organism>
<evidence type="ECO:0000259" key="5">
    <source>
        <dbReference type="Pfam" id="PF12802"/>
    </source>
</evidence>
<dbReference type="InterPro" id="IPR052362">
    <property type="entry name" value="HTH-GbsR_regulator"/>
</dbReference>
<keyword evidence="3 4" id="KW-0804">Transcription</keyword>
<accession>A0ABS1WTL5</accession>
<dbReference type="InterPro" id="IPR036390">
    <property type="entry name" value="WH_DNA-bd_sf"/>
</dbReference>
<dbReference type="SUPFAM" id="SSF46785">
    <property type="entry name" value="Winged helix' DNA-binding domain"/>
    <property type="match status" value="1"/>
</dbReference>